<gene>
    <name evidence="4" type="primary">speE</name>
    <name evidence="7" type="ORF">JOE68_005105</name>
</gene>
<dbReference type="InterPro" id="IPR029063">
    <property type="entry name" value="SAM-dependent_MTases_sf"/>
</dbReference>
<feature type="binding site" evidence="4">
    <location>
        <position position="66"/>
    </location>
    <ligand>
        <name>spermidine</name>
        <dbReference type="ChEBI" id="CHEBI:57834"/>
    </ligand>
</feature>
<keyword evidence="3 4" id="KW-0620">Polyamine biosynthesis</keyword>
<dbReference type="InterPro" id="IPR030374">
    <property type="entry name" value="PABS"/>
</dbReference>
<feature type="binding site" evidence="4">
    <location>
        <position position="110"/>
    </location>
    <ligand>
        <name>S-methyl-5'-thioadenosine</name>
        <dbReference type="ChEBI" id="CHEBI:17509"/>
    </ligand>
</feature>
<evidence type="ECO:0000256" key="2">
    <source>
        <dbReference type="ARBA" id="ARBA00022679"/>
    </source>
</evidence>
<accession>A0ABS2SEM5</accession>
<dbReference type="InterPro" id="IPR001045">
    <property type="entry name" value="Spermi_synthase"/>
</dbReference>
<evidence type="ECO:0000259" key="6">
    <source>
        <dbReference type="PROSITE" id="PS51006"/>
    </source>
</evidence>
<keyword evidence="8" id="KW-1185">Reference proteome</keyword>
<comment type="catalytic activity">
    <reaction evidence="4">
        <text>S-adenosyl 3-(methylsulfanyl)propylamine + putrescine = S-methyl-5'-thioadenosine + spermidine + H(+)</text>
        <dbReference type="Rhea" id="RHEA:12721"/>
        <dbReference type="ChEBI" id="CHEBI:15378"/>
        <dbReference type="ChEBI" id="CHEBI:17509"/>
        <dbReference type="ChEBI" id="CHEBI:57443"/>
        <dbReference type="ChEBI" id="CHEBI:57834"/>
        <dbReference type="ChEBI" id="CHEBI:326268"/>
        <dbReference type="EC" id="2.5.1.16"/>
    </reaction>
</comment>
<reference evidence="7 8" key="1">
    <citation type="submission" date="2021-01" db="EMBL/GenBank/DDBJ databases">
        <title>Sequencing the genomes of 1000 actinobacteria strains.</title>
        <authorList>
            <person name="Klenk H.-P."/>
        </authorList>
    </citation>
    <scope>NUCLEOTIDE SEQUENCE [LARGE SCALE GENOMIC DNA]</scope>
    <source>
        <strain evidence="7 8">DSM 44581</strain>
    </source>
</reference>
<comment type="function">
    <text evidence="4">Catalyzes the irreversible transfer of a propylamine group from the amino donor S-adenosylmethioninamine (decarboxy-AdoMet) to putrescine (1,4-diaminobutane) to yield spermidine.</text>
</comment>
<comment type="caution">
    <text evidence="7">The sequence shown here is derived from an EMBL/GenBank/DDBJ whole genome shotgun (WGS) entry which is preliminary data.</text>
</comment>
<dbReference type="Pfam" id="PF01564">
    <property type="entry name" value="Spermine_synth"/>
    <property type="match status" value="1"/>
</dbReference>
<evidence type="ECO:0000256" key="3">
    <source>
        <dbReference type="ARBA" id="ARBA00023115"/>
    </source>
</evidence>
<feature type="domain" description="PABS" evidence="6">
    <location>
        <begin position="3"/>
        <end position="242"/>
    </location>
</feature>
<sequence>MSAVWPRQVVEPITAHEAHVHEVVEVLAEGRTAVQGYEIVRLGGHGRAMVIEGRVQSTEADEAIYHEALLMPAFAVAPSVGRVLCLGGANGGMAHRLLALPGVRSVLQFDVDAELHARSVELLPHLHRDALADPRLTVEFGHPRALLDRLTGTFDLVLADLPDSVPGSHAPALFTAEFYARIRRLLGGTGVFATQAGPANPLAPEFFAGVLRTLRSVFRHATPYTAAVPSFGVPWGFVLASDHEAAADPAGSPAAGPPGTITTYDAETHRHMFAVPRSLRAGLARPGRVSTDDDPLWQV</sequence>
<evidence type="ECO:0000256" key="1">
    <source>
        <dbReference type="ARBA" id="ARBA00007867"/>
    </source>
</evidence>
<evidence type="ECO:0000313" key="8">
    <source>
        <dbReference type="Proteomes" id="UP001195724"/>
    </source>
</evidence>
<dbReference type="InterPro" id="IPR037163">
    <property type="entry name" value="Spermidine_synt_N_sf"/>
</dbReference>
<dbReference type="Gene3D" id="2.30.140.10">
    <property type="entry name" value="Spermidine synthase, tetramerisation domain"/>
    <property type="match status" value="1"/>
</dbReference>
<feature type="binding site" evidence="4">
    <location>
        <position position="90"/>
    </location>
    <ligand>
        <name>spermidine</name>
        <dbReference type="ChEBI" id="CHEBI:57834"/>
    </ligand>
</feature>
<dbReference type="PANTHER" id="PTHR43317">
    <property type="entry name" value="THERMOSPERMINE SYNTHASE ACAULIS5"/>
    <property type="match status" value="1"/>
</dbReference>
<organism evidence="7 8">
    <name type="scientific">Saccharothrix algeriensis</name>
    <dbReference type="NCBI Taxonomy" id="173560"/>
    <lineage>
        <taxon>Bacteria</taxon>
        <taxon>Bacillati</taxon>
        <taxon>Actinomycetota</taxon>
        <taxon>Actinomycetes</taxon>
        <taxon>Pseudonocardiales</taxon>
        <taxon>Pseudonocardiaceae</taxon>
        <taxon>Saccharothrix</taxon>
    </lineage>
</organism>
<dbReference type="SUPFAM" id="SSF53335">
    <property type="entry name" value="S-adenosyl-L-methionine-dependent methyltransferases"/>
    <property type="match status" value="1"/>
</dbReference>
<protein>
    <recommendedName>
        <fullName evidence="4">Polyamine aminopropyltransferase</fullName>
    </recommendedName>
    <alternativeName>
        <fullName evidence="4">Putrescine aminopropyltransferase</fullName>
        <shortName evidence="4">PAPT</shortName>
    </alternativeName>
    <alternativeName>
        <fullName evidence="4">Spermidine synthase</fullName>
        <shortName evidence="4">SPDS</shortName>
        <shortName evidence="4">SPDSY</shortName>
        <ecNumber evidence="4">2.5.1.16</ecNumber>
    </alternativeName>
</protein>
<name>A0ABS2SEM5_9PSEU</name>
<feature type="binding site" evidence="4">
    <location>
        <position position="171"/>
    </location>
    <ligand>
        <name>S-methyl-5'-thioadenosine</name>
        <dbReference type="ChEBI" id="CHEBI:17509"/>
    </ligand>
</feature>
<evidence type="ECO:0000313" key="7">
    <source>
        <dbReference type="EMBL" id="MBM7814240.1"/>
    </source>
</evidence>
<dbReference type="Gene3D" id="3.40.50.150">
    <property type="entry name" value="Vaccinia Virus protein VP39"/>
    <property type="match status" value="1"/>
</dbReference>
<comment type="similarity">
    <text evidence="1 4">Belongs to the spermidine/spermine synthase family.</text>
</comment>
<dbReference type="RefSeq" id="WP_204844803.1">
    <property type="nucleotide sequence ID" value="NZ_JAFBCL010000001.1"/>
</dbReference>
<dbReference type="GO" id="GO:0004766">
    <property type="term" value="F:spermidine synthase activity"/>
    <property type="evidence" value="ECO:0007669"/>
    <property type="project" value="UniProtKB-EC"/>
</dbReference>
<proteinExistence type="inferred from homology"/>
<dbReference type="HAMAP" id="MF_00198">
    <property type="entry name" value="Spermidine_synth"/>
    <property type="match status" value="1"/>
</dbReference>
<dbReference type="PANTHER" id="PTHR43317:SF1">
    <property type="entry name" value="THERMOSPERMINE SYNTHASE ACAULIS5"/>
    <property type="match status" value="1"/>
</dbReference>
<dbReference type="PROSITE" id="PS51006">
    <property type="entry name" value="PABS_2"/>
    <property type="match status" value="1"/>
</dbReference>
<keyword evidence="2 4" id="KW-0808">Transferase</keyword>
<dbReference type="Proteomes" id="UP001195724">
    <property type="component" value="Unassembled WGS sequence"/>
</dbReference>
<feature type="active site" description="Proton acceptor" evidence="4 5">
    <location>
        <position position="160"/>
    </location>
</feature>
<comment type="subunit">
    <text evidence="4">Homodimer or homotetramer.</text>
</comment>
<evidence type="ECO:0000256" key="5">
    <source>
        <dbReference type="PROSITE-ProRule" id="PRU00354"/>
    </source>
</evidence>
<comment type="caution">
    <text evidence="4">Lacks conserved residue(s) required for the propagation of feature annotation.</text>
</comment>
<evidence type="ECO:0000256" key="4">
    <source>
        <dbReference type="HAMAP-Rule" id="MF_00198"/>
    </source>
</evidence>
<dbReference type="EC" id="2.5.1.16" evidence="4"/>
<keyword evidence="4" id="KW-0745">Spermidine biosynthesis</keyword>
<feature type="binding site" evidence="4">
    <location>
        <position position="35"/>
    </location>
    <ligand>
        <name>S-methyl-5'-thioadenosine</name>
        <dbReference type="ChEBI" id="CHEBI:17509"/>
    </ligand>
</feature>
<dbReference type="CDD" id="cd02440">
    <property type="entry name" value="AdoMet_MTases"/>
    <property type="match status" value="1"/>
</dbReference>
<dbReference type="EMBL" id="JAFBCL010000001">
    <property type="protein sequence ID" value="MBM7814240.1"/>
    <property type="molecule type" value="Genomic_DNA"/>
</dbReference>
<comment type="pathway">
    <text evidence="4">Amine and polyamine biosynthesis; spermidine biosynthesis; spermidine from putrescine: step 1/1.</text>
</comment>